<organism evidence="2 3">
    <name type="scientific">Halocynthiibacter halioticoli</name>
    <dbReference type="NCBI Taxonomy" id="2986804"/>
    <lineage>
        <taxon>Bacteria</taxon>
        <taxon>Pseudomonadati</taxon>
        <taxon>Pseudomonadota</taxon>
        <taxon>Alphaproteobacteria</taxon>
        <taxon>Rhodobacterales</taxon>
        <taxon>Paracoccaceae</taxon>
        <taxon>Halocynthiibacter</taxon>
    </lineage>
</organism>
<dbReference type="GO" id="GO:0005829">
    <property type="term" value="C:cytosol"/>
    <property type="evidence" value="ECO:0007669"/>
    <property type="project" value="TreeGrafter"/>
</dbReference>
<keyword evidence="3" id="KW-1185">Reference proteome</keyword>
<dbReference type="GO" id="GO:0016887">
    <property type="term" value="F:ATP hydrolysis activity"/>
    <property type="evidence" value="ECO:0007669"/>
    <property type="project" value="TreeGrafter"/>
</dbReference>
<accession>A0AAE3IY73</accession>
<dbReference type="RefSeq" id="WP_263953244.1">
    <property type="nucleotide sequence ID" value="NZ_JAOYFC010000001.1"/>
</dbReference>
<sequence>MKAKEKPLTLVPPSEGKASSVFETLSTLPHTPLSEKFRDLGGVNGLALTLEDNRDFVVIEVGADVRRSIVAVKALRERLEDGAVLLAISDDLITLNDVRQLEGAGATKVLPDSISADDLREVVEALTVKERDRSGAPYHRPLGKIITVAQTRGGIGATTVAVNLANELMQETGVFKKKTTKRVALVDLDIQFGSVASFLDIEASDALHQMGAENTEPDALFLQQALTTLTSGLSVLTAPARFMPLDGLTVEQVRAVLELLQAEFDYVVVDLPHALVDWVSGVLEMTDRLMLVTDSSVPAINSAYRLINFFTEDHRDLQIDIIVSHEKKPVVLRKHHTAASKILERPLQGWLPYDPVAAREATDRGQPLARAAGRSPLARSIHKLGQTTLEALSSSTPVVKKETPHV</sequence>
<name>A0AAE3IY73_9RHOB</name>
<evidence type="ECO:0000313" key="3">
    <source>
        <dbReference type="Proteomes" id="UP001208041"/>
    </source>
</evidence>
<proteinExistence type="predicted"/>
<evidence type="ECO:0000259" key="1">
    <source>
        <dbReference type="Pfam" id="PF13614"/>
    </source>
</evidence>
<dbReference type="Proteomes" id="UP001208041">
    <property type="component" value="Unassembled WGS sequence"/>
</dbReference>
<dbReference type="InterPro" id="IPR027417">
    <property type="entry name" value="P-loop_NTPase"/>
</dbReference>
<gene>
    <name evidence="2" type="ORF">OH136_07685</name>
</gene>
<dbReference type="InterPro" id="IPR050625">
    <property type="entry name" value="ParA/MinD_ATPase"/>
</dbReference>
<dbReference type="Pfam" id="PF13614">
    <property type="entry name" value="AAA_31"/>
    <property type="match status" value="1"/>
</dbReference>
<dbReference type="GO" id="GO:0051782">
    <property type="term" value="P:negative regulation of cell division"/>
    <property type="evidence" value="ECO:0007669"/>
    <property type="project" value="TreeGrafter"/>
</dbReference>
<dbReference type="GO" id="GO:0009898">
    <property type="term" value="C:cytoplasmic side of plasma membrane"/>
    <property type="evidence" value="ECO:0007669"/>
    <property type="project" value="TreeGrafter"/>
</dbReference>
<feature type="domain" description="AAA" evidence="1">
    <location>
        <begin position="144"/>
        <end position="316"/>
    </location>
</feature>
<comment type="caution">
    <text evidence="2">The sequence shown here is derived from an EMBL/GenBank/DDBJ whole genome shotgun (WGS) entry which is preliminary data.</text>
</comment>
<protein>
    <submittedName>
        <fullName evidence="2">AAA family ATPase</fullName>
    </submittedName>
</protein>
<dbReference type="PANTHER" id="PTHR43384">
    <property type="entry name" value="SEPTUM SITE-DETERMINING PROTEIN MIND HOMOLOG, CHLOROPLASTIC-RELATED"/>
    <property type="match status" value="1"/>
</dbReference>
<dbReference type="InterPro" id="IPR025669">
    <property type="entry name" value="AAA_dom"/>
</dbReference>
<dbReference type="PANTHER" id="PTHR43384:SF13">
    <property type="entry name" value="SLR0110 PROTEIN"/>
    <property type="match status" value="1"/>
</dbReference>
<dbReference type="SUPFAM" id="SSF52540">
    <property type="entry name" value="P-loop containing nucleoside triphosphate hydrolases"/>
    <property type="match status" value="1"/>
</dbReference>
<dbReference type="Gene3D" id="3.40.50.300">
    <property type="entry name" value="P-loop containing nucleotide triphosphate hydrolases"/>
    <property type="match status" value="1"/>
</dbReference>
<dbReference type="GO" id="GO:0005524">
    <property type="term" value="F:ATP binding"/>
    <property type="evidence" value="ECO:0007669"/>
    <property type="project" value="TreeGrafter"/>
</dbReference>
<dbReference type="AlphaFoldDB" id="A0AAE3IY73"/>
<dbReference type="EMBL" id="JAOYFC010000001">
    <property type="protein sequence ID" value="MCV6824437.1"/>
    <property type="molecule type" value="Genomic_DNA"/>
</dbReference>
<reference evidence="2" key="1">
    <citation type="submission" date="2022-10" db="EMBL/GenBank/DDBJ databases">
        <authorList>
            <person name="Yue Y."/>
        </authorList>
    </citation>
    <scope>NUCLEOTIDE SEQUENCE</scope>
    <source>
        <strain evidence="2">Z654</strain>
    </source>
</reference>
<evidence type="ECO:0000313" key="2">
    <source>
        <dbReference type="EMBL" id="MCV6824437.1"/>
    </source>
</evidence>